<dbReference type="Proteomes" id="UP000422221">
    <property type="component" value="Unassembled WGS sequence"/>
</dbReference>
<name>A0A7J4XIF4_9BACE</name>
<evidence type="ECO:0000313" key="1">
    <source>
        <dbReference type="EMBL" id="KAA3764624.1"/>
    </source>
</evidence>
<dbReference type="PROSITE" id="PS51257">
    <property type="entry name" value="PROKAR_LIPOPROTEIN"/>
    <property type="match status" value="1"/>
</dbReference>
<dbReference type="AlphaFoldDB" id="A0A7J4XIF4"/>
<gene>
    <name evidence="1" type="ORF">F3F73_12275</name>
</gene>
<comment type="caution">
    <text evidence="1">The sequence shown here is derived from an EMBL/GenBank/DDBJ whole genome shotgun (WGS) entry which is preliminary data.</text>
</comment>
<dbReference type="EMBL" id="VWMK01000011">
    <property type="protein sequence ID" value="KAA3764624.1"/>
    <property type="molecule type" value="Genomic_DNA"/>
</dbReference>
<sequence length="495" mass="55835">MKKLFILLLSGFVFFSCTEQDILNDEPIQKQQSSDSKDEVLPRLVFSSKDELKEVLNQLNEGVSLASLHTRAIAAEQLPVVSEQKFQSLLEVNKQKCFARLSVAQLDSIRNDEEELEYCPEDSVIADMQFAQLVNEAREIQVGETVYKYLDNGVAYTQAENVKELNGIERKAELITIDPEAEPKEVALTSNVKFVAMPYKQVVAEENSQATTRAMGEGLSLKNGVYLPASSIRDVNYNSKGDGNWFHRKWNGIWGRNIVAINKFSKRRKLTMNFYDQNYIIYANIGTHVKMQKKVCGIWWNIKAQEIRQGWTAIELQYTFPSPIIDKMPTNPYRKPATYKPELPAFMKHNFPFQDGEALLLHVPFTSYDLTTGNINQAFKAGLNLAKNMASSGIKKVINKTKSSQVGLFTVNNDVIYTVTGADEKSGTRKKSLETKFYSRWFPGTYTIGFSVGDGVNVKGVSLDGGKSTKLNRGVVYGAIKYDNRWLGARITKDK</sequence>
<evidence type="ECO:0000313" key="2">
    <source>
        <dbReference type="Proteomes" id="UP000422221"/>
    </source>
</evidence>
<protein>
    <submittedName>
        <fullName evidence="1">Uncharacterized protein</fullName>
    </submittedName>
</protein>
<reference evidence="1 2" key="1">
    <citation type="journal article" date="2019" name="Nat. Med.">
        <title>A library of human gut bacterial isolates paired with longitudinal multiomics data enables mechanistic microbiome research.</title>
        <authorList>
            <person name="Poyet M."/>
            <person name="Groussin M."/>
            <person name="Gibbons S.M."/>
            <person name="Avila-Pacheco J."/>
            <person name="Jiang X."/>
            <person name="Kearney S.M."/>
            <person name="Perrotta A.R."/>
            <person name="Berdy B."/>
            <person name="Zhao S."/>
            <person name="Lieberman T.D."/>
            <person name="Swanson P.K."/>
            <person name="Smith M."/>
            <person name="Roesemann S."/>
            <person name="Alexander J.E."/>
            <person name="Rich S.A."/>
            <person name="Livny J."/>
            <person name="Vlamakis H."/>
            <person name="Clish C."/>
            <person name="Bullock K."/>
            <person name="Deik A."/>
            <person name="Scott J."/>
            <person name="Pierce K.A."/>
            <person name="Xavier R.J."/>
            <person name="Alm E.J."/>
        </authorList>
    </citation>
    <scope>NUCLEOTIDE SEQUENCE [LARGE SCALE GENOMIC DNA]</scope>
    <source>
        <strain evidence="1 2">BIOML-A10</strain>
    </source>
</reference>
<organism evidence="1 2">
    <name type="scientific">Bacteroides salyersiae</name>
    <dbReference type="NCBI Taxonomy" id="291644"/>
    <lineage>
        <taxon>Bacteria</taxon>
        <taxon>Pseudomonadati</taxon>
        <taxon>Bacteroidota</taxon>
        <taxon>Bacteroidia</taxon>
        <taxon>Bacteroidales</taxon>
        <taxon>Bacteroidaceae</taxon>
        <taxon>Bacteroides</taxon>
    </lineage>
</organism>
<proteinExistence type="predicted"/>
<accession>A0A7J4XIF4</accession>
<dbReference type="RefSeq" id="WP_130058318.1">
    <property type="nucleotide sequence ID" value="NZ_RCXT01000003.1"/>
</dbReference>